<evidence type="ECO:0000313" key="3">
    <source>
        <dbReference type="EMBL" id="MDF8333030.1"/>
    </source>
</evidence>
<feature type="region of interest" description="Disordered" evidence="1">
    <location>
        <begin position="21"/>
        <end position="68"/>
    </location>
</feature>
<feature type="signal peptide" evidence="2">
    <location>
        <begin position="1"/>
        <end position="23"/>
    </location>
</feature>
<sequence>MTPRILAAVPLCLALAACGGTGASTSGSGKSATIRSPGQPTRPAPSTRLPTRPNYATPSRPPAQVQSAPGLEGVIGADADQLTRLFGAPRLDVREEDARKLQWSGTACILDAYLYPAAPGGRATATYVDARRGDGRDVDRAACVAALKLNPSAAPRRQP</sequence>
<keyword evidence="2" id="KW-0732">Signal</keyword>
<proteinExistence type="predicted"/>
<dbReference type="RefSeq" id="WP_277276301.1">
    <property type="nucleotide sequence ID" value="NZ_JAROCY010000005.1"/>
</dbReference>
<dbReference type="EMBL" id="JAROCY010000005">
    <property type="protein sequence ID" value="MDF8333030.1"/>
    <property type="molecule type" value="Genomic_DNA"/>
</dbReference>
<feature type="compositionally biased region" description="Low complexity" evidence="1">
    <location>
        <begin position="21"/>
        <end position="33"/>
    </location>
</feature>
<evidence type="ECO:0000313" key="4">
    <source>
        <dbReference type="Proteomes" id="UP001222770"/>
    </source>
</evidence>
<evidence type="ECO:0000256" key="2">
    <source>
        <dbReference type="SAM" id="SignalP"/>
    </source>
</evidence>
<comment type="caution">
    <text evidence="3">The sequence shown here is derived from an EMBL/GenBank/DDBJ whole genome shotgun (WGS) entry which is preliminary data.</text>
</comment>
<gene>
    <name evidence="3" type="ORF">POM99_07445</name>
</gene>
<reference evidence="3 4" key="1">
    <citation type="submission" date="2023-03" db="EMBL/GenBank/DDBJ databases">
        <title>Novosphingobium cyanobacteriorum sp. nov., isolated from a eutrophic reservoir during the Microcystis bloom period.</title>
        <authorList>
            <person name="Kang M."/>
            <person name="Le V."/>
            <person name="Ko S.-R."/>
            <person name="Lee S.-A."/>
            <person name="Ahn C.-Y."/>
        </authorList>
    </citation>
    <scope>NUCLEOTIDE SEQUENCE [LARGE SCALE GENOMIC DNA]</scope>
    <source>
        <strain evidence="3 4">HBC54</strain>
    </source>
</reference>
<name>A0ABT6CIX6_9SPHN</name>
<evidence type="ECO:0000256" key="1">
    <source>
        <dbReference type="SAM" id="MobiDB-lite"/>
    </source>
</evidence>
<dbReference type="PROSITE" id="PS51257">
    <property type="entry name" value="PROKAR_LIPOPROTEIN"/>
    <property type="match status" value="1"/>
</dbReference>
<accession>A0ABT6CIX6</accession>
<dbReference type="Proteomes" id="UP001222770">
    <property type="component" value="Unassembled WGS sequence"/>
</dbReference>
<feature type="chain" id="PRO_5046390346" evidence="2">
    <location>
        <begin position="24"/>
        <end position="159"/>
    </location>
</feature>
<protein>
    <submittedName>
        <fullName evidence="3">Uncharacterized protein</fullName>
    </submittedName>
</protein>
<keyword evidence="4" id="KW-1185">Reference proteome</keyword>
<organism evidence="3 4">
    <name type="scientific">Novosphingobium cyanobacteriorum</name>
    <dbReference type="NCBI Taxonomy" id="3024215"/>
    <lineage>
        <taxon>Bacteria</taxon>
        <taxon>Pseudomonadati</taxon>
        <taxon>Pseudomonadota</taxon>
        <taxon>Alphaproteobacteria</taxon>
        <taxon>Sphingomonadales</taxon>
        <taxon>Sphingomonadaceae</taxon>
        <taxon>Novosphingobium</taxon>
    </lineage>
</organism>